<keyword evidence="1" id="KW-0812">Transmembrane</keyword>
<gene>
    <name evidence="2" type="ORF">Q8A49_24390</name>
</gene>
<comment type="caution">
    <text evidence="2">The sequence shown here is derived from an EMBL/GenBank/DDBJ whole genome shotgun (WGS) entry which is preliminary data.</text>
</comment>
<feature type="transmembrane region" description="Helical" evidence="1">
    <location>
        <begin position="35"/>
        <end position="53"/>
    </location>
</feature>
<keyword evidence="1" id="KW-0472">Membrane</keyword>
<keyword evidence="1" id="KW-1133">Transmembrane helix</keyword>
<dbReference type="EMBL" id="JAUUCC010000078">
    <property type="protein sequence ID" value="MEE2053643.1"/>
    <property type="molecule type" value="Genomic_DNA"/>
</dbReference>
<dbReference type="Proteomes" id="UP001348641">
    <property type="component" value="Unassembled WGS sequence"/>
</dbReference>
<sequence>MEPKKPKPWLLLGSIALFAVHVTFLVTPPAIGGKPYGMTLFHLLPVALGIYVYRLERARYRAHRSRSPFEEDPAP</sequence>
<proteinExistence type="predicted"/>
<dbReference type="RefSeq" id="WP_330160574.1">
    <property type="nucleotide sequence ID" value="NZ_BAAAJA010000012.1"/>
</dbReference>
<evidence type="ECO:0000313" key="3">
    <source>
        <dbReference type="Proteomes" id="UP001348641"/>
    </source>
</evidence>
<accession>A0ABU7KWI1</accession>
<reference evidence="2 3" key="1">
    <citation type="submission" date="2023-07" db="EMBL/GenBank/DDBJ databases">
        <authorList>
            <person name="Girao M."/>
            <person name="Carvalho M.F."/>
        </authorList>
    </citation>
    <scope>NUCLEOTIDE SEQUENCE [LARGE SCALE GENOMIC DNA]</scope>
    <source>
        <strain evidence="2 3">66/93</strain>
    </source>
</reference>
<evidence type="ECO:0000256" key="1">
    <source>
        <dbReference type="SAM" id="Phobius"/>
    </source>
</evidence>
<evidence type="ECO:0000313" key="2">
    <source>
        <dbReference type="EMBL" id="MEE2053643.1"/>
    </source>
</evidence>
<organism evidence="2 3">
    <name type="scientific">Nocardiopsis tropica</name>
    <dbReference type="NCBI Taxonomy" id="109330"/>
    <lineage>
        <taxon>Bacteria</taxon>
        <taxon>Bacillati</taxon>
        <taxon>Actinomycetota</taxon>
        <taxon>Actinomycetes</taxon>
        <taxon>Streptosporangiales</taxon>
        <taxon>Nocardiopsidaceae</taxon>
        <taxon>Nocardiopsis</taxon>
    </lineage>
</organism>
<protein>
    <submittedName>
        <fullName evidence="2">Uncharacterized protein</fullName>
    </submittedName>
</protein>
<name>A0ABU7KWI1_9ACTN</name>